<dbReference type="Pfam" id="PF07804">
    <property type="entry name" value="HipA_C"/>
    <property type="match status" value="1"/>
</dbReference>
<dbReference type="InterPro" id="IPR012893">
    <property type="entry name" value="HipA-like_C"/>
</dbReference>
<dbReference type="Proteomes" id="UP000218554">
    <property type="component" value="Chromosome"/>
</dbReference>
<feature type="domain" description="HipA N-terminal subdomain 1" evidence="6">
    <location>
        <begin position="5"/>
        <end position="106"/>
    </location>
</feature>
<evidence type="ECO:0000256" key="4">
    <source>
        <dbReference type="SAM" id="Coils"/>
    </source>
</evidence>
<dbReference type="PANTHER" id="PTHR37419">
    <property type="entry name" value="SERINE/THREONINE-PROTEIN KINASE TOXIN HIPA"/>
    <property type="match status" value="1"/>
</dbReference>
<reference evidence="8" key="1">
    <citation type="submission" date="2015-05" db="EMBL/GenBank/DDBJ databases">
        <title>Draft genome sequencing of a biphenyl-degrading bacterium, Pseudomonas balearica KF707 (=NBRC110670).</title>
        <authorList>
            <person name="Kimura N."/>
            <person name="Hirose J."/>
            <person name="Watanabe T."/>
            <person name="Suenaga H."/>
            <person name="Fujihara H."/>
            <person name="Noguchi M."/>
            <person name="Hashimoto M."/>
            <person name="Shimodaira J."/>
            <person name="Tsuchikane K."/>
            <person name="Hosoyama A."/>
            <person name="Yamazoe A."/>
            <person name="Fujita N."/>
            <person name="Furukawa K."/>
        </authorList>
    </citation>
    <scope>NUCLEOTIDE SEQUENCE [LARGE SCALE GENOMIC DNA]</scope>
    <source>
        <strain evidence="8">DSM 10086 / NBRC 110670 / KF707</strain>
    </source>
</reference>
<evidence type="ECO:0000259" key="6">
    <source>
        <dbReference type="Pfam" id="PF13657"/>
    </source>
</evidence>
<keyword evidence="4" id="KW-0175">Coiled coil</keyword>
<accession>A0AAD1C4W1</accession>
<keyword evidence="3" id="KW-0418">Kinase</keyword>
<gene>
    <name evidence="7" type="ORF">KF707C_50820</name>
</gene>
<keyword evidence="2" id="KW-0808">Transferase</keyword>
<evidence type="ECO:0000256" key="1">
    <source>
        <dbReference type="ARBA" id="ARBA00010164"/>
    </source>
</evidence>
<dbReference type="KEGG" id="pfuw:KF707C_50820"/>
<sequence>MDRQLYVWINFDQVGVLAERNGLWTFTYTQDWLSNRDAYAISPSLPLRVESCVDGASDRPVQWFFDNLLPEEGQRQLIAASAGVGGEDAFGMLQHFGAESAGSITLLPPDQVPEPGELRALAFDAMAERIRKMPRIPLAEQSFKRMSLAGAQHKVALRVEEGEFLEPGGNEPSTHILKPDHPSGDFAHSVINEWFVMTLARKVGLPVPVVTRKYIPMPVYLVERFDRTRTASGWTRLHCLDACQVLNLDRTTKYHAGSVERLGELSAMCRIPARARLQLFQWLTFNVLVGNTDAHLKNLSFFMKPGGLELAPFYDLLSTAVWTTKAFDKDHWPGAVTMAWPIAGEDRVERMSLELLVEAAGILAIKPATARTQVIQLATAVRRGAEQLIDQVQRENEEIARLQPEVGHAFPGEMRALRSIDSIVIAEMSRKLLP</sequence>
<proteinExistence type="inferred from homology"/>
<keyword evidence="8" id="KW-1185">Reference proteome</keyword>
<evidence type="ECO:0000313" key="8">
    <source>
        <dbReference type="Proteomes" id="UP000218554"/>
    </source>
</evidence>
<evidence type="ECO:0000259" key="5">
    <source>
        <dbReference type="Pfam" id="PF07804"/>
    </source>
</evidence>
<dbReference type="InterPro" id="IPR052028">
    <property type="entry name" value="HipA_Ser/Thr_kinase"/>
</dbReference>
<dbReference type="EMBL" id="AP014862">
    <property type="protein sequence ID" value="BAU76770.1"/>
    <property type="molecule type" value="Genomic_DNA"/>
</dbReference>
<dbReference type="AlphaFoldDB" id="A0AAD1C4W1"/>
<dbReference type="GO" id="GO:0004674">
    <property type="term" value="F:protein serine/threonine kinase activity"/>
    <property type="evidence" value="ECO:0007669"/>
    <property type="project" value="TreeGrafter"/>
</dbReference>
<dbReference type="Gene3D" id="1.10.1070.20">
    <property type="match status" value="1"/>
</dbReference>
<protein>
    <submittedName>
        <fullName evidence="7">HipA protein</fullName>
    </submittedName>
</protein>
<feature type="domain" description="HipA-like C-terminal" evidence="5">
    <location>
        <begin position="146"/>
        <end position="379"/>
    </location>
</feature>
<reference evidence="7 8" key="2">
    <citation type="journal article" date="2017" name="Int. J. Syst. Evol. Microbiol.">
        <title>Pseudomonas furukawaii sp. nov., a polychlorinated biphenyl-degrading bacterium isolated from biphenyl-contaminated soil in Japan.</title>
        <authorList>
            <person name="Kimura N."/>
            <person name="Watanabe T."/>
            <person name="Suenaga H."/>
            <person name="Fujihara H."/>
            <person name="Futagami T."/>
            <person name="Goto M."/>
            <person name="Hanada S."/>
            <person name="Hirose J."/>
        </authorList>
    </citation>
    <scope>NUCLEOTIDE SEQUENCE [LARGE SCALE GENOMIC DNA]</scope>
    <source>
        <strain evidence="8">DSM 10086 / NBRC 110670 / KF707</strain>
    </source>
</reference>
<dbReference type="PANTHER" id="PTHR37419:SF1">
    <property type="entry name" value="SERINE_THREONINE-PROTEIN KINASE TOXIN HIPA"/>
    <property type="match status" value="1"/>
</dbReference>
<dbReference type="GO" id="GO:0005829">
    <property type="term" value="C:cytosol"/>
    <property type="evidence" value="ECO:0007669"/>
    <property type="project" value="TreeGrafter"/>
</dbReference>
<comment type="similarity">
    <text evidence="1">Belongs to the HipA Ser/Thr kinase family.</text>
</comment>
<dbReference type="RefSeq" id="WP_003451088.1">
    <property type="nucleotide sequence ID" value="NZ_AJMR01000126.1"/>
</dbReference>
<evidence type="ECO:0000313" key="7">
    <source>
        <dbReference type="EMBL" id="BAU76770.1"/>
    </source>
</evidence>
<dbReference type="NCBIfam" id="TIGR03071">
    <property type="entry name" value="couple_hipA"/>
    <property type="match status" value="1"/>
</dbReference>
<dbReference type="Pfam" id="PF13657">
    <property type="entry name" value="Couple_hipA"/>
    <property type="match status" value="1"/>
</dbReference>
<dbReference type="InterPro" id="IPR017508">
    <property type="entry name" value="HipA_N1"/>
</dbReference>
<organism evidence="7 8">
    <name type="scientific">Metapseudomonas furukawaii</name>
    <name type="common">Pseudomonas furukawaii</name>
    <dbReference type="NCBI Taxonomy" id="1149133"/>
    <lineage>
        <taxon>Bacteria</taxon>
        <taxon>Pseudomonadati</taxon>
        <taxon>Pseudomonadota</taxon>
        <taxon>Gammaproteobacteria</taxon>
        <taxon>Pseudomonadales</taxon>
        <taxon>Pseudomonadaceae</taxon>
        <taxon>Metapseudomonas</taxon>
    </lineage>
</organism>
<feature type="coiled-coil region" evidence="4">
    <location>
        <begin position="375"/>
        <end position="405"/>
    </location>
</feature>
<name>A0AAD1C4W1_METFU</name>
<evidence type="ECO:0000256" key="3">
    <source>
        <dbReference type="ARBA" id="ARBA00022777"/>
    </source>
</evidence>
<evidence type="ECO:0000256" key="2">
    <source>
        <dbReference type="ARBA" id="ARBA00022679"/>
    </source>
</evidence>